<comment type="cofactor">
    <cofactor evidence="1">
        <name>Mg(2+)</name>
        <dbReference type="ChEBI" id="CHEBI:18420"/>
    </cofactor>
</comment>
<dbReference type="CDD" id="cd00130">
    <property type="entry name" value="PAS"/>
    <property type="match status" value="1"/>
</dbReference>
<dbReference type="InterPro" id="IPR050469">
    <property type="entry name" value="Diguanylate_Cyclase"/>
</dbReference>
<proteinExistence type="predicted"/>
<dbReference type="InterPro" id="IPR000014">
    <property type="entry name" value="PAS"/>
</dbReference>
<dbReference type="SUPFAM" id="SSF55785">
    <property type="entry name" value="PYP-like sensor domain (PAS domain)"/>
    <property type="match status" value="1"/>
</dbReference>
<dbReference type="CDD" id="cd01949">
    <property type="entry name" value="GGDEF"/>
    <property type="match status" value="1"/>
</dbReference>
<comment type="caution">
    <text evidence="6">The sequence shown here is derived from an EMBL/GenBank/DDBJ whole genome shotgun (WGS) entry which is preliminary data.</text>
</comment>
<evidence type="ECO:0000256" key="2">
    <source>
        <dbReference type="ARBA" id="ARBA00012528"/>
    </source>
</evidence>
<dbReference type="InterPro" id="IPR035965">
    <property type="entry name" value="PAS-like_dom_sf"/>
</dbReference>
<accession>A0A8J6NYL7</accession>
<dbReference type="GO" id="GO:0052621">
    <property type="term" value="F:diguanylate cyclase activity"/>
    <property type="evidence" value="ECO:0007669"/>
    <property type="project" value="UniProtKB-EC"/>
</dbReference>
<evidence type="ECO:0000259" key="5">
    <source>
        <dbReference type="PROSITE" id="PS50887"/>
    </source>
</evidence>
<dbReference type="EC" id="2.7.7.65" evidence="2"/>
<dbReference type="FunFam" id="3.30.70.270:FF:000001">
    <property type="entry name" value="Diguanylate cyclase domain protein"/>
    <property type="match status" value="1"/>
</dbReference>
<evidence type="ECO:0000256" key="3">
    <source>
        <dbReference type="ARBA" id="ARBA00034247"/>
    </source>
</evidence>
<evidence type="ECO:0000313" key="6">
    <source>
        <dbReference type="EMBL" id="MBC8519188.1"/>
    </source>
</evidence>
<dbReference type="InterPro" id="IPR029787">
    <property type="entry name" value="Nucleotide_cyclase"/>
</dbReference>
<dbReference type="NCBIfam" id="TIGR00254">
    <property type="entry name" value="GGDEF"/>
    <property type="match status" value="1"/>
</dbReference>
<dbReference type="InterPro" id="IPR000700">
    <property type="entry name" value="PAS-assoc_C"/>
</dbReference>
<evidence type="ECO:0000256" key="1">
    <source>
        <dbReference type="ARBA" id="ARBA00001946"/>
    </source>
</evidence>
<protein>
    <recommendedName>
        <fullName evidence="2">diguanylate cyclase</fullName>
        <ecNumber evidence="2">2.7.7.65</ecNumber>
    </recommendedName>
</protein>
<reference evidence="6 7" key="1">
    <citation type="submission" date="2020-08" db="EMBL/GenBank/DDBJ databases">
        <title>Bridging the membrane lipid divide: bacteria of the FCB group superphylum have the potential to synthesize archaeal ether lipids.</title>
        <authorList>
            <person name="Villanueva L."/>
            <person name="Von Meijenfeldt F.A.B."/>
            <person name="Westbye A.B."/>
            <person name="Yadav S."/>
            <person name="Hopmans E.C."/>
            <person name="Dutilh B.E."/>
            <person name="Sinninghe Damste J.S."/>
        </authorList>
    </citation>
    <scope>NUCLEOTIDE SEQUENCE [LARGE SCALE GENOMIC DNA]</scope>
    <source>
        <strain evidence="6">NIOZ-UU100</strain>
    </source>
</reference>
<comment type="catalytic activity">
    <reaction evidence="3">
        <text>2 GTP = 3',3'-c-di-GMP + 2 diphosphate</text>
        <dbReference type="Rhea" id="RHEA:24898"/>
        <dbReference type="ChEBI" id="CHEBI:33019"/>
        <dbReference type="ChEBI" id="CHEBI:37565"/>
        <dbReference type="ChEBI" id="CHEBI:58805"/>
        <dbReference type="EC" id="2.7.7.65"/>
    </reaction>
</comment>
<evidence type="ECO:0000313" key="7">
    <source>
        <dbReference type="Proteomes" id="UP000654401"/>
    </source>
</evidence>
<dbReference type="Pfam" id="PF00990">
    <property type="entry name" value="GGDEF"/>
    <property type="match status" value="1"/>
</dbReference>
<dbReference type="Gene3D" id="3.30.70.270">
    <property type="match status" value="1"/>
</dbReference>
<dbReference type="InterPro" id="IPR013656">
    <property type="entry name" value="PAS_4"/>
</dbReference>
<organism evidence="6 7">
    <name type="scientific">Candidatus Thiopontia autotrophica</name>
    <dbReference type="NCBI Taxonomy" id="2841688"/>
    <lineage>
        <taxon>Bacteria</taxon>
        <taxon>Pseudomonadati</taxon>
        <taxon>Pseudomonadota</taxon>
        <taxon>Gammaproteobacteria</taxon>
        <taxon>Candidatus Thiopontia</taxon>
    </lineage>
</organism>
<dbReference type="Gene3D" id="3.30.450.20">
    <property type="entry name" value="PAS domain"/>
    <property type="match status" value="1"/>
</dbReference>
<evidence type="ECO:0000259" key="4">
    <source>
        <dbReference type="PROSITE" id="PS50113"/>
    </source>
</evidence>
<dbReference type="InterPro" id="IPR043128">
    <property type="entry name" value="Rev_trsase/Diguanyl_cyclase"/>
</dbReference>
<dbReference type="PROSITE" id="PS50113">
    <property type="entry name" value="PAC"/>
    <property type="match status" value="1"/>
</dbReference>
<dbReference type="PANTHER" id="PTHR45138:SF9">
    <property type="entry name" value="DIGUANYLATE CYCLASE DGCM-RELATED"/>
    <property type="match status" value="1"/>
</dbReference>
<dbReference type="Proteomes" id="UP000654401">
    <property type="component" value="Unassembled WGS sequence"/>
</dbReference>
<dbReference type="AlphaFoldDB" id="A0A8J6NYL7"/>
<sequence>MVVFLIDDLYKEADNADSSFFWRGKMSSMNIVDSLRASSAPVIYFKDIKGRFVWVNQGWINLFRVNSEDILEKPHFGAYSEELARGHRKNEQLTVEQNREMTFEEEITLTDGRHCYLTTVFPMYDDRDKLVGVGSISADITEYREELDNLKSSQTDLQELVIHDNMTGALNRQALQDRATQEMMRYRRYRHPFSLIMFDLDYFKEVNDRYGHAAGDRLLIHLVEVVSSLLRDTDSLYRMGGEEFVVLAPDTAIDGGMRLAERVRSTVEYTDFSPVDALTISAGVSAMVEDADLDDLLKRADEALYRAKNEGRNRVIAE</sequence>
<dbReference type="EMBL" id="JACNFK010000017">
    <property type="protein sequence ID" value="MBC8519188.1"/>
    <property type="molecule type" value="Genomic_DNA"/>
</dbReference>
<dbReference type="PANTHER" id="PTHR45138">
    <property type="entry name" value="REGULATORY COMPONENTS OF SENSORY TRANSDUCTION SYSTEM"/>
    <property type="match status" value="1"/>
</dbReference>
<dbReference type="SMART" id="SM00267">
    <property type="entry name" value="GGDEF"/>
    <property type="match status" value="1"/>
</dbReference>
<dbReference type="SUPFAM" id="SSF55073">
    <property type="entry name" value="Nucleotide cyclase"/>
    <property type="match status" value="1"/>
</dbReference>
<dbReference type="NCBIfam" id="TIGR00229">
    <property type="entry name" value="sensory_box"/>
    <property type="match status" value="1"/>
</dbReference>
<gene>
    <name evidence="6" type="ORF">H8D24_02095</name>
</gene>
<feature type="domain" description="GGDEF" evidence="5">
    <location>
        <begin position="191"/>
        <end position="318"/>
    </location>
</feature>
<feature type="domain" description="PAC" evidence="4">
    <location>
        <begin position="101"/>
        <end position="152"/>
    </location>
</feature>
<dbReference type="Pfam" id="PF08448">
    <property type="entry name" value="PAS_4"/>
    <property type="match status" value="1"/>
</dbReference>
<dbReference type="PROSITE" id="PS50887">
    <property type="entry name" value="GGDEF"/>
    <property type="match status" value="1"/>
</dbReference>
<name>A0A8J6NYL7_9GAMM</name>
<dbReference type="InterPro" id="IPR000160">
    <property type="entry name" value="GGDEF_dom"/>
</dbReference>